<reference evidence="2" key="1">
    <citation type="journal article" date="2014" name="Front. Microbiol.">
        <title>High frequency of phylogenetically diverse reductive dehalogenase-homologous genes in deep subseafloor sedimentary metagenomes.</title>
        <authorList>
            <person name="Kawai M."/>
            <person name="Futagami T."/>
            <person name="Toyoda A."/>
            <person name="Takaki Y."/>
            <person name="Nishi S."/>
            <person name="Hori S."/>
            <person name="Arai W."/>
            <person name="Tsubouchi T."/>
            <person name="Morono Y."/>
            <person name="Uchiyama I."/>
            <person name="Ito T."/>
            <person name="Fujiyama A."/>
            <person name="Inagaki F."/>
            <person name="Takami H."/>
        </authorList>
    </citation>
    <scope>NUCLEOTIDE SEQUENCE</scope>
    <source>
        <strain evidence="2">Expedition CK06-06</strain>
    </source>
</reference>
<keyword evidence="1" id="KW-0812">Transmembrane</keyword>
<evidence type="ECO:0000313" key="2">
    <source>
        <dbReference type="EMBL" id="GAI72735.1"/>
    </source>
</evidence>
<feature type="transmembrane region" description="Helical" evidence="1">
    <location>
        <begin position="67"/>
        <end position="89"/>
    </location>
</feature>
<gene>
    <name evidence="2" type="ORF">S12H4_04319</name>
</gene>
<accession>X1SBC8</accession>
<keyword evidence="1" id="KW-0472">Membrane</keyword>
<protein>
    <submittedName>
        <fullName evidence="2">Uncharacterized protein</fullName>
    </submittedName>
</protein>
<dbReference type="AlphaFoldDB" id="X1SBC8"/>
<organism evidence="2">
    <name type="scientific">marine sediment metagenome</name>
    <dbReference type="NCBI Taxonomy" id="412755"/>
    <lineage>
        <taxon>unclassified sequences</taxon>
        <taxon>metagenomes</taxon>
        <taxon>ecological metagenomes</taxon>
    </lineage>
</organism>
<dbReference type="EMBL" id="BARW01001316">
    <property type="protein sequence ID" value="GAI72735.1"/>
    <property type="molecule type" value="Genomic_DNA"/>
</dbReference>
<name>X1SBC8_9ZZZZ</name>
<proteinExistence type="predicted"/>
<sequence length="121" mass="13339">MPDQQDLWTLWTNLESDLCAEHGITHTGDCMSHYGGRDDYESMLTEMQQYLTRSGQWMDMPGDTASAVLDVANGVVCLATAVAVLFYALTECRKLIEGLGAPEPEPGETLYHLLDDLKGTP</sequence>
<keyword evidence="1" id="KW-1133">Transmembrane helix</keyword>
<evidence type="ECO:0000256" key="1">
    <source>
        <dbReference type="SAM" id="Phobius"/>
    </source>
</evidence>
<comment type="caution">
    <text evidence="2">The sequence shown here is derived from an EMBL/GenBank/DDBJ whole genome shotgun (WGS) entry which is preliminary data.</text>
</comment>